<dbReference type="PANTHER" id="PTHR43133">
    <property type="entry name" value="RNA POLYMERASE ECF-TYPE SIGMA FACTO"/>
    <property type="match status" value="1"/>
</dbReference>
<organism evidence="10 11">
    <name type="scientific">Auraticoccus monumenti</name>
    <dbReference type="NCBI Taxonomy" id="675864"/>
    <lineage>
        <taxon>Bacteria</taxon>
        <taxon>Bacillati</taxon>
        <taxon>Actinomycetota</taxon>
        <taxon>Actinomycetes</taxon>
        <taxon>Propionibacteriales</taxon>
        <taxon>Propionibacteriaceae</taxon>
        <taxon>Auraticoccus</taxon>
    </lineage>
</organism>
<evidence type="ECO:0000259" key="9">
    <source>
        <dbReference type="Pfam" id="PF12680"/>
    </source>
</evidence>
<comment type="similarity">
    <text evidence="1">Belongs to the sigma-70 factor family. ECF subfamily.</text>
</comment>
<reference evidence="10 11" key="1">
    <citation type="submission" date="2016-10" db="EMBL/GenBank/DDBJ databases">
        <authorList>
            <person name="de Groot N.N."/>
        </authorList>
    </citation>
    <scope>NUCLEOTIDE SEQUENCE [LARGE SCALE GENOMIC DNA]</scope>
    <source>
        <strain evidence="10 11">MON 2.2</strain>
    </source>
</reference>
<keyword evidence="3" id="KW-0805">Transcription regulation</keyword>
<dbReference type="Pfam" id="PF12680">
    <property type="entry name" value="SnoaL_2"/>
    <property type="match status" value="1"/>
</dbReference>
<dbReference type="InterPro" id="IPR037401">
    <property type="entry name" value="SnoaL-like"/>
</dbReference>
<dbReference type="Gene3D" id="1.10.1740.10">
    <property type="match status" value="1"/>
</dbReference>
<sequence length="362" mass="39952">MPQSLNTAVSGQDATEDVAPEGPVDDAGQVDPWPGDPGHVDADFMELVAPLRRELTAHCYRMLGSVHEAEDLVQETYVRAWRAHDRFEGRSSLRTWMYTIATRVCLTALEKGKRRPMPTGLGQPATDARAELVERTEITWLEPWPGAAERADPDPASVVVGHESIRLAFVAALQHLTPLQRAVLVLREVLGYSAAETASVLQTTVPAVNSALQRSRARLADLQQSSGAEASTLDERSQQLVERYARAFERYDIDEIVSVLTEDAAWEMPPFVGWYSGPEQIATLISTRCPAEAPGDMRMVATTANGQPAFGLYMRGPDGVHRPFHLQVLSVRPRADGERVVDHVACFFDRSLFPRFGLPETV</sequence>
<evidence type="ECO:0000256" key="4">
    <source>
        <dbReference type="ARBA" id="ARBA00023082"/>
    </source>
</evidence>
<dbReference type="STRING" id="675864.SAMN04489747_0984"/>
<dbReference type="PANTHER" id="PTHR43133:SF65">
    <property type="entry name" value="ECF RNA POLYMERASE SIGMA FACTOR SIGG"/>
    <property type="match status" value="1"/>
</dbReference>
<comment type="subunit">
    <text evidence="2">Interacts transiently with the RNA polymerase catalytic core formed by RpoA, RpoB, RpoC and RpoZ (2 alpha, 1 beta, 1 beta' and 1 omega subunit) to form the RNA polymerase holoenzyme that can initiate transcription.</text>
</comment>
<feature type="domain" description="RNA polymerase sigma-70 region 2" evidence="7">
    <location>
        <begin position="47"/>
        <end position="114"/>
    </location>
</feature>
<keyword evidence="5" id="KW-0804">Transcription</keyword>
<dbReference type="NCBIfam" id="TIGR02937">
    <property type="entry name" value="sigma70-ECF"/>
    <property type="match status" value="1"/>
</dbReference>
<dbReference type="GO" id="GO:0016987">
    <property type="term" value="F:sigma factor activity"/>
    <property type="evidence" value="ECO:0007669"/>
    <property type="project" value="UniProtKB-KW"/>
</dbReference>
<evidence type="ECO:0000256" key="3">
    <source>
        <dbReference type="ARBA" id="ARBA00023015"/>
    </source>
</evidence>
<dbReference type="InterPro" id="IPR013325">
    <property type="entry name" value="RNA_pol_sigma_r2"/>
</dbReference>
<dbReference type="InterPro" id="IPR013324">
    <property type="entry name" value="RNA_pol_sigma_r3/r4-like"/>
</dbReference>
<accession>A0A1G6UWN8</accession>
<dbReference type="Pfam" id="PF08281">
    <property type="entry name" value="Sigma70_r4_2"/>
    <property type="match status" value="1"/>
</dbReference>
<dbReference type="RefSeq" id="WP_197679190.1">
    <property type="nucleotide sequence ID" value="NZ_LT629688.1"/>
</dbReference>
<dbReference type="InterPro" id="IPR014305">
    <property type="entry name" value="RNA_pol_sigma-G_actinobac"/>
</dbReference>
<dbReference type="SUPFAM" id="SSF54427">
    <property type="entry name" value="NTF2-like"/>
    <property type="match status" value="1"/>
</dbReference>
<evidence type="ECO:0000256" key="1">
    <source>
        <dbReference type="ARBA" id="ARBA00010641"/>
    </source>
</evidence>
<dbReference type="GO" id="GO:0006352">
    <property type="term" value="P:DNA-templated transcription initiation"/>
    <property type="evidence" value="ECO:0007669"/>
    <property type="project" value="InterPro"/>
</dbReference>
<protein>
    <submittedName>
        <fullName evidence="10">RNA polymerase, sigma subunit, ECF family</fullName>
    </submittedName>
</protein>
<dbReference type="AlphaFoldDB" id="A0A1G6UWN8"/>
<evidence type="ECO:0000259" key="7">
    <source>
        <dbReference type="Pfam" id="PF04542"/>
    </source>
</evidence>
<dbReference type="Proteomes" id="UP000198546">
    <property type="component" value="Chromosome i"/>
</dbReference>
<dbReference type="NCBIfam" id="TIGR02960">
    <property type="entry name" value="SigX5"/>
    <property type="match status" value="1"/>
</dbReference>
<dbReference type="InterPro" id="IPR036388">
    <property type="entry name" value="WH-like_DNA-bd_sf"/>
</dbReference>
<evidence type="ECO:0000256" key="6">
    <source>
        <dbReference type="SAM" id="MobiDB-lite"/>
    </source>
</evidence>
<dbReference type="SUPFAM" id="SSF88946">
    <property type="entry name" value="Sigma2 domain of RNA polymerase sigma factors"/>
    <property type="match status" value="1"/>
</dbReference>
<gene>
    <name evidence="10" type="ORF">SAMN04489747_0984</name>
</gene>
<dbReference type="InterPro" id="IPR007627">
    <property type="entry name" value="RNA_pol_sigma70_r2"/>
</dbReference>
<evidence type="ECO:0000259" key="8">
    <source>
        <dbReference type="Pfam" id="PF08281"/>
    </source>
</evidence>
<dbReference type="Gene3D" id="1.10.10.10">
    <property type="entry name" value="Winged helix-like DNA-binding domain superfamily/Winged helix DNA-binding domain"/>
    <property type="match status" value="1"/>
</dbReference>
<evidence type="ECO:0000256" key="5">
    <source>
        <dbReference type="ARBA" id="ARBA00023163"/>
    </source>
</evidence>
<proteinExistence type="inferred from homology"/>
<dbReference type="InterPro" id="IPR032710">
    <property type="entry name" value="NTF2-like_dom_sf"/>
</dbReference>
<feature type="domain" description="RNA polymerase sigma factor 70 region 4 type 2" evidence="8">
    <location>
        <begin position="167"/>
        <end position="219"/>
    </location>
</feature>
<dbReference type="InterPro" id="IPR039425">
    <property type="entry name" value="RNA_pol_sigma-70-like"/>
</dbReference>
<feature type="region of interest" description="Disordered" evidence="6">
    <location>
        <begin position="1"/>
        <end position="37"/>
    </location>
</feature>
<dbReference type="Gene3D" id="3.10.450.50">
    <property type="match status" value="1"/>
</dbReference>
<dbReference type="GO" id="GO:0003677">
    <property type="term" value="F:DNA binding"/>
    <property type="evidence" value="ECO:0007669"/>
    <property type="project" value="InterPro"/>
</dbReference>
<dbReference type="InterPro" id="IPR014284">
    <property type="entry name" value="RNA_pol_sigma-70_dom"/>
</dbReference>
<dbReference type="InterPro" id="IPR013249">
    <property type="entry name" value="RNA_pol_sigma70_r4_t2"/>
</dbReference>
<keyword evidence="4" id="KW-0731">Sigma factor</keyword>
<dbReference type="SUPFAM" id="SSF88659">
    <property type="entry name" value="Sigma3 and sigma4 domains of RNA polymerase sigma factors"/>
    <property type="match status" value="1"/>
</dbReference>
<evidence type="ECO:0000256" key="2">
    <source>
        <dbReference type="ARBA" id="ARBA00011344"/>
    </source>
</evidence>
<dbReference type="Pfam" id="PF04542">
    <property type="entry name" value="Sigma70_r2"/>
    <property type="match status" value="1"/>
</dbReference>
<feature type="domain" description="SnoaL-like" evidence="9">
    <location>
        <begin position="241"/>
        <end position="337"/>
    </location>
</feature>
<dbReference type="EMBL" id="LT629688">
    <property type="protein sequence ID" value="SDD45681.1"/>
    <property type="molecule type" value="Genomic_DNA"/>
</dbReference>
<keyword evidence="11" id="KW-1185">Reference proteome</keyword>
<feature type="compositionally biased region" description="Polar residues" evidence="6">
    <location>
        <begin position="1"/>
        <end position="13"/>
    </location>
</feature>
<name>A0A1G6UWN8_9ACTN</name>
<evidence type="ECO:0000313" key="11">
    <source>
        <dbReference type="Proteomes" id="UP000198546"/>
    </source>
</evidence>
<evidence type="ECO:0000313" key="10">
    <source>
        <dbReference type="EMBL" id="SDD45681.1"/>
    </source>
</evidence>
<dbReference type="NCBIfam" id="NF006089">
    <property type="entry name" value="PRK08241.1"/>
    <property type="match status" value="1"/>
</dbReference>